<name>A0A0A1F402_9BURK</name>
<evidence type="ECO:0000313" key="1">
    <source>
        <dbReference type="EMBL" id="AIY39453.1"/>
    </source>
</evidence>
<protein>
    <submittedName>
        <fullName evidence="1">Uncharacterized protein</fullName>
    </submittedName>
</protein>
<dbReference type="KEGG" id="care:LT85_0293"/>
<dbReference type="Proteomes" id="UP000030302">
    <property type="component" value="Chromosome"/>
</dbReference>
<proteinExistence type="predicted"/>
<dbReference type="HOGENOM" id="CLU_122287_0_0_4"/>
<sequence length="142" mass="16051">MDPAEAQLMSALAGDCPMQNEQTPAAFNVVLHEVLFQHCLRNLFCPGASGNHHRGIVPTAYNERTGEIDADEMARWRADFRAMVPERQIMAATIIWLYQCGPDSTWLRRVPCTWPATEALHCLRHAGCLSQWLRLMAAYPGW</sequence>
<organism evidence="1 2">
    <name type="scientific">Collimonas arenae</name>
    <dbReference type="NCBI Taxonomy" id="279058"/>
    <lineage>
        <taxon>Bacteria</taxon>
        <taxon>Pseudomonadati</taxon>
        <taxon>Pseudomonadota</taxon>
        <taxon>Betaproteobacteria</taxon>
        <taxon>Burkholderiales</taxon>
        <taxon>Oxalobacteraceae</taxon>
        <taxon>Collimonas</taxon>
    </lineage>
</organism>
<keyword evidence="2" id="KW-1185">Reference proteome</keyword>
<dbReference type="EMBL" id="CP009962">
    <property type="protein sequence ID" value="AIY39453.1"/>
    <property type="molecule type" value="Genomic_DNA"/>
</dbReference>
<evidence type="ECO:0000313" key="2">
    <source>
        <dbReference type="Proteomes" id="UP000030302"/>
    </source>
</evidence>
<accession>A0A0A1F402</accession>
<dbReference type="AlphaFoldDB" id="A0A0A1F402"/>
<reference evidence="2" key="1">
    <citation type="journal article" date="2014" name="Soil Biol. Biochem.">
        <title>Structure and function of bacterial communities in ageing soils: Insights from the Mendocino ecological staircase.</title>
        <authorList>
            <person name="Uroz S."/>
            <person name="Tech J.J."/>
            <person name="Sawaya N.A."/>
            <person name="Frey-Klett P."/>
            <person name="Leveau J.H.J."/>
        </authorList>
    </citation>
    <scope>NUCLEOTIDE SEQUENCE [LARGE SCALE GENOMIC DNA]</scope>
    <source>
        <strain evidence="2">Cal35</strain>
    </source>
</reference>
<gene>
    <name evidence="1" type="ORF">LT85_0293</name>
</gene>